<proteinExistence type="inferred from homology"/>
<organism evidence="3 4">
    <name type="scientific">Halodesulfurarchaeum formicicum</name>
    <dbReference type="NCBI Taxonomy" id="1873524"/>
    <lineage>
        <taxon>Archaea</taxon>
        <taxon>Methanobacteriati</taxon>
        <taxon>Methanobacteriota</taxon>
        <taxon>Stenosarchaea group</taxon>
        <taxon>Halobacteria</taxon>
        <taxon>Halobacteriales</taxon>
        <taxon>Halobacteriaceae</taxon>
        <taxon>Halodesulfurarchaeum</taxon>
    </lineage>
</organism>
<protein>
    <submittedName>
        <fullName evidence="3">Universal stress protein UspA</fullName>
    </submittedName>
</protein>
<dbReference type="PANTHER" id="PTHR46268:SF24">
    <property type="entry name" value="UNIVERSAL STRESS PROTEIN"/>
    <property type="match status" value="1"/>
</dbReference>
<dbReference type="AlphaFoldDB" id="A0A1J1ADE8"/>
<accession>A0A1J1ADE8</accession>
<evidence type="ECO:0000313" key="4">
    <source>
        <dbReference type="Proteomes" id="UP000186165"/>
    </source>
</evidence>
<dbReference type="PANTHER" id="PTHR46268">
    <property type="entry name" value="STRESS RESPONSE PROTEIN NHAX"/>
    <property type="match status" value="1"/>
</dbReference>
<dbReference type="Pfam" id="PF00582">
    <property type="entry name" value="Usp"/>
    <property type="match status" value="1"/>
</dbReference>
<dbReference type="EMBL" id="CP016804">
    <property type="protein sequence ID" value="APE95601.1"/>
    <property type="molecule type" value="Genomic_DNA"/>
</dbReference>
<name>A0A1J1ADE8_9EURY</name>
<reference evidence="3" key="1">
    <citation type="journal article" date="2017" name="ISME J.">
        <title>Discovery of anaerobic lithoheterotrophic haloarchaea, ubiquitous in hypersaline habitats.</title>
        <authorList>
            <person name="Sorokin D.Y."/>
            <person name="Messina E."/>
            <person name="Smedile F."/>
            <person name="Roman P."/>
            <person name="Damste J.S.S."/>
            <person name="Ciordia S."/>
            <person name="Mena M.C."/>
            <person name="Ferrer M."/>
            <person name="Golyshin P.N."/>
            <person name="Kublanov I.V."/>
            <person name="Samarov N.I."/>
            <person name="Toshchakov S.V."/>
            <person name="La Cono V."/>
            <person name="Yakimov M.M."/>
        </authorList>
    </citation>
    <scope>NUCLEOTIDE SEQUENCE</scope>
    <source>
        <strain evidence="3">HSR6</strain>
    </source>
</reference>
<dbReference type="Proteomes" id="UP000186165">
    <property type="component" value="Chromosome"/>
</dbReference>
<comment type="similarity">
    <text evidence="1">Belongs to the universal stress protein A family.</text>
</comment>
<gene>
    <name evidence="3" type="primary">uspA10</name>
    <name evidence="3" type="ORF">HSR6_1153</name>
</gene>
<dbReference type="PRINTS" id="PR01438">
    <property type="entry name" value="UNVRSLSTRESS"/>
</dbReference>
<evidence type="ECO:0000259" key="2">
    <source>
        <dbReference type="Pfam" id="PF00582"/>
    </source>
</evidence>
<evidence type="ECO:0000313" key="3">
    <source>
        <dbReference type="EMBL" id="APE95601.1"/>
    </source>
</evidence>
<dbReference type="CDD" id="cd00293">
    <property type="entry name" value="USP-like"/>
    <property type="match status" value="1"/>
</dbReference>
<dbReference type="Gene3D" id="3.40.50.620">
    <property type="entry name" value="HUPs"/>
    <property type="match status" value="1"/>
</dbReference>
<feature type="domain" description="UspA" evidence="2">
    <location>
        <begin position="4"/>
        <end position="116"/>
    </location>
</feature>
<dbReference type="SUPFAM" id="SSF52402">
    <property type="entry name" value="Adenine nucleotide alpha hydrolases-like"/>
    <property type="match status" value="1"/>
</dbReference>
<dbReference type="InterPro" id="IPR014729">
    <property type="entry name" value="Rossmann-like_a/b/a_fold"/>
</dbReference>
<sequence length="116" mass="12814">MYPEASIRVLHVIDYVEESYSAKLLVGSERLRERAHERSERLLEQAEEIANVKNRSISTTTTIGPAPREIIEFADSHDIDVIVLGSHGRSGLSRVLLGSVADTVTRRASSAVCVVR</sequence>
<dbReference type="InterPro" id="IPR006015">
    <property type="entry name" value="Universal_stress_UspA"/>
</dbReference>
<evidence type="ECO:0000256" key="1">
    <source>
        <dbReference type="ARBA" id="ARBA00008791"/>
    </source>
</evidence>
<dbReference type="KEGG" id="hhsr:HSR6_1153"/>
<keyword evidence="4" id="KW-1185">Reference proteome</keyword>
<dbReference type="InterPro" id="IPR006016">
    <property type="entry name" value="UspA"/>
</dbReference>